<sequence>MSPIGQRYCEISDQNQKEKIVKTVKRKRKESKDVEENALFNRVCEDAQFPDTDFFPAENENLSVNICSLVAKKHCIDNENSFDQLILFPTIISTPIEKLATEENKENIPPSTDQEVFQPILKDVRQQNSHRCEEFGENLPDYLQMSHCQEHLFHFIGIKDTRTNYNTLIVAKK</sequence>
<dbReference type="Proteomes" id="UP001367676">
    <property type="component" value="Unassembled WGS sequence"/>
</dbReference>
<accession>A0AAN9TFW1</accession>
<keyword evidence="2" id="KW-1185">Reference proteome</keyword>
<protein>
    <submittedName>
        <fullName evidence="1">Uncharacterized protein</fullName>
    </submittedName>
</protein>
<proteinExistence type="predicted"/>
<evidence type="ECO:0000313" key="2">
    <source>
        <dbReference type="Proteomes" id="UP001367676"/>
    </source>
</evidence>
<dbReference type="AlphaFoldDB" id="A0AAN9TFW1"/>
<organism evidence="1 2">
    <name type="scientific">Parthenolecanium corni</name>
    <dbReference type="NCBI Taxonomy" id="536013"/>
    <lineage>
        <taxon>Eukaryota</taxon>
        <taxon>Metazoa</taxon>
        <taxon>Ecdysozoa</taxon>
        <taxon>Arthropoda</taxon>
        <taxon>Hexapoda</taxon>
        <taxon>Insecta</taxon>
        <taxon>Pterygota</taxon>
        <taxon>Neoptera</taxon>
        <taxon>Paraneoptera</taxon>
        <taxon>Hemiptera</taxon>
        <taxon>Sternorrhyncha</taxon>
        <taxon>Coccoidea</taxon>
        <taxon>Coccidae</taxon>
        <taxon>Parthenolecanium</taxon>
    </lineage>
</organism>
<gene>
    <name evidence="1" type="ORF">V9T40_000092</name>
</gene>
<name>A0AAN9TFW1_9HEMI</name>
<comment type="caution">
    <text evidence="1">The sequence shown here is derived from an EMBL/GenBank/DDBJ whole genome shotgun (WGS) entry which is preliminary data.</text>
</comment>
<evidence type="ECO:0000313" key="1">
    <source>
        <dbReference type="EMBL" id="KAK7585913.1"/>
    </source>
</evidence>
<reference evidence="1 2" key="1">
    <citation type="submission" date="2024-03" db="EMBL/GenBank/DDBJ databases">
        <title>Adaptation during the transition from Ophiocordyceps entomopathogen to insect associate is accompanied by gene loss and intensified selection.</title>
        <authorList>
            <person name="Ward C.M."/>
            <person name="Onetto C.A."/>
            <person name="Borneman A.R."/>
        </authorList>
    </citation>
    <scope>NUCLEOTIDE SEQUENCE [LARGE SCALE GENOMIC DNA]</scope>
    <source>
        <strain evidence="1">AWRI1</strain>
        <tissue evidence="1">Single Adult Female</tissue>
    </source>
</reference>
<dbReference type="EMBL" id="JBBCAQ010000028">
    <property type="protein sequence ID" value="KAK7585913.1"/>
    <property type="molecule type" value="Genomic_DNA"/>
</dbReference>